<name>A0ABY7Z008_9HYPH</name>
<evidence type="ECO:0000313" key="2">
    <source>
        <dbReference type="EMBL" id="WDR06360.1"/>
    </source>
</evidence>
<dbReference type="PANTHER" id="PTHR12302">
    <property type="entry name" value="EBNA2 BINDING PROTEIN P100"/>
    <property type="match status" value="1"/>
</dbReference>
<organism evidence="2 3">
    <name type="scientific">Devosia rhodophyticola</name>
    <dbReference type="NCBI Taxonomy" id="3026423"/>
    <lineage>
        <taxon>Bacteria</taxon>
        <taxon>Pseudomonadati</taxon>
        <taxon>Pseudomonadota</taxon>
        <taxon>Alphaproteobacteria</taxon>
        <taxon>Hyphomicrobiales</taxon>
        <taxon>Devosiaceae</taxon>
        <taxon>Devosia</taxon>
    </lineage>
</organism>
<accession>A0ABY7Z008</accession>
<evidence type="ECO:0000313" key="3">
    <source>
        <dbReference type="Proteomes" id="UP001222118"/>
    </source>
</evidence>
<protein>
    <submittedName>
        <fullName evidence="2">Thermonuclease family protein</fullName>
    </submittedName>
</protein>
<feature type="domain" description="TNase-like" evidence="1">
    <location>
        <begin position="49"/>
        <end position="157"/>
    </location>
</feature>
<keyword evidence="3" id="KW-1185">Reference proteome</keyword>
<proteinExistence type="predicted"/>
<dbReference type="PANTHER" id="PTHR12302:SF26">
    <property type="entry name" value="BLR1266 PROTEIN"/>
    <property type="match status" value="1"/>
</dbReference>
<dbReference type="Proteomes" id="UP001222118">
    <property type="component" value="Chromosome"/>
</dbReference>
<dbReference type="EMBL" id="CP118247">
    <property type="protein sequence ID" value="WDR06360.1"/>
    <property type="molecule type" value="Genomic_DNA"/>
</dbReference>
<dbReference type="Pfam" id="PF00565">
    <property type="entry name" value="SNase"/>
    <property type="match status" value="1"/>
</dbReference>
<evidence type="ECO:0000259" key="1">
    <source>
        <dbReference type="PROSITE" id="PS50830"/>
    </source>
</evidence>
<dbReference type="PROSITE" id="PS50830">
    <property type="entry name" value="TNASE_3"/>
    <property type="match status" value="1"/>
</dbReference>
<reference evidence="2 3" key="1">
    <citation type="submission" date="2023-02" db="EMBL/GenBank/DDBJ databases">
        <title>Devosia chondri sp. nov., isolated from the phycosphere of marine algae.</title>
        <authorList>
            <person name="Kim J.M."/>
            <person name="Lee J.K."/>
            <person name="Choi B.J."/>
            <person name="Bayburt H."/>
            <person name="Jeon C.O."/>
        </authorList>
    </citation>
    <scope>NUCLEOTIDE SEQUENCE [LARGE SCALE GENOMIC DNA]</scope>
    <source>
        <strain evidence="2 3">G2-5</strain>
    </source>
</reference>
<dbReference type="InterPro" id="IPR035437">
    <property type="entry name" value="SNase_OB-fold_sf"/>
</dbReference>
<sequence length="171" mass="18678">MPSYSRKSRLFSGRRGAVVAVMILVAFAVIAARLEPPSDRLSGQLRASDGDSFHFGSDRVRLLGIDSPELAQTCLSPSGAQWACGKRAREQLETLLLGQVSCAQSSRDRFDRVLANCQSDGRDIGAVMVSQGLAVATEGYNREQSSARAAKRGIWAGTFENPRAWRDRHPR</sequence>
<dbReference type="SUPFAM" id="SSF50199">
    <property type="entry name" value="Staphylococcal nuclease"/>
    <property type="match status" value="1"/>
</dbReference>
<dbReference type="Gene3D" id="2.40.50.90">
    <property type="match status" value="1"/>
</dbReference>
<dbReference type="SMART" id="SM00318">
    <property type="entry name" value="SNc"/>
    <property type="match status" value="1"/>
</dbReference>
<dbReference type="InterPro" id="IPR016071">
    <property type="entry name" value="Staphylococal_nuclease_OB-fold"/>
</dbReference>
<gene>
    <name evidence="2" type="ORF">PSQ90_02520</name>
</gene>
<dbReference type="RefSeq" id="WP_282211874.1">
    <property type="nucleotide sequence ID" value="NZ_CP118247.1"/>
</dbReference>